<evidence type="ECO:0000313" key="2">
    <source>
        <dbReference type="Proteomes" id="UP001165960"/>
    </source>
</evidence>
<dbReference type="EMBL" id="QTSX02007150">
    <property type="protein sequence ID" value="KAJ9050541.1"/>
    <property type="molecule type" value="Genomic_DNA"/>
</dbReference>
<accession>A0ACC2RKI6</accession>
<sequence length="81" mass="9466">MLPLPKNAFPNLIHFYTNTEQPDSFWPDLINAAPNLLYIHTDTIQAKVLELETLKPLLQIVPYRNILGNTSDKYDFINKYF</sequence>
<comment type="caution">
    <text evidence="1">The sequence shown here is derived from an EMBL/GenBank/DDBJ whole genome shotgun (WGS) entry which is preliminary data.</text>
</comment>
<keyword evidence="2" id="KW-1185">Reference proteome</keyword>
<organism evidence="1 2">
    <name type="scientific">Entomophthora muscae</name>
    <dbReference type="NCBI Taxonomy" id="34485"/>
    <lineage>
        <taxon>Eukaryota</taxon>
        <taxon>Fungi</taxon>
        <taxon>Fungi incertae sedis</taxon>
        <taxon>Zoopagomycota</taxon>
        <taxon>Entomophthoromycotina</taxon>
        <taxon>Entomophthoromycetes</taxon>
        <taxon>Entomophthorales</taxon>
        <taxon>Entomophthoraceae</taxon>
        <taxon>Entomophthora</taxon>
    </lineage>
</organism>
<reference evidence="1" key="1">
    <citation type="submission" date="2022-04" db="EMBL/GenBank/DDBJ databases">
        <title>Genome of the entomopathogenic fungus Entomophthora muscae.</title>
        <authorList>
            <person name="Elya C."/>
            <person name="Lovett B.R."/>
            <person name="Lee E."/>
            <person name="Macias A.M."/>
            <person name="Hajek A.E."/>
            <person name="De Bivort B.L."/>
            <person name="Kasson M.T."/>
            <person name="De Fine Licht H.H."/>
            <person name="Stajich J.E."/>
        </authorList>
    </citation>
    <scope>NUCLEOTIDE SEQUENCE</scope>
    <source>
        <strain evidence="1">Berkeley</strain>
    </source>
</reference>
<dbReference type="Proteomes" id="UP001165960">
    <property type="component" value="Unassembled WGS sequence"/>
</dbReference>
<gene>
    <name evidence="1" type="ORF">DSO57_1013555</name>
</gene>
<name>A0ACC2RKI6_9FUNG</name>
<proteinExistence type="predicted"/>
<protein>
    <submittedName>
        <fullName evidence="1">Uncharacterized protein</fullName>
    </submittedName>
</protein>
<evidence type="ECO:0000313" key="1">
    <source>
        <dbReference type="EMBL" id="KAJ9050541.1"/>
    </source>
</evidence>